<proteinExistence type="predicted"/>
<gene>
    <name evidence="1" type="ORF">PVAP13_2KG439300</name>
</gene>
<organism evidence="1 2">
    <name type="scientific">Panicum virgatum</name>
    <name type="common">Blackwell switchgrass</name>
    <dbReference type="NCBI Taxonomy" id="38727"/>
    <lineage>
        <taxon>Eukaryota</taxon>
        <taxon>Viridiplantae</taxon>
        <taxon>Streptophyta</taxon>
        <taxon>Embryophyta</taxon>
        <taxon>Tracheophyta</taxon>
        <taxon>Spermatophyta</taxon>
        <taxon>Magnoliopsida</taxon>
        <taxon>Liliopsida</taxon>
        <taxon>Poales</taxon>
        <taxon>Poaceae</taxon>
        <taxon>PACMAD clade</taxon>
        <taxon>Panicoideae</taxon>
        <taxon>Panicodae</taxon>
        <taxon>Paniceae</taxon>
        <taxon>Panicinae</taxon>
        <taxon>Panicum</taxon>
        <taxon>Panicum sect. Hiantes</taxon>
    </lineage>
</organism>
<keyword evidence="2" id="KW-1185">Reference proteome</keyword>
<reference evidence="1" key="1">
    <citation type="submission" date="2020-05" db="EMBL/GenBank/DDBJ databases">
        <title>WGS assembly of Panicum virgatum.</title>
        <authorList>
            <person name="Lovell J.T."/>
            <person name="Jenkins J."/>
            <person name="Shu S."/>
            <person name="Juenger T.E."/>
            <person name="Schmutz J."/>
        </authorList>
    </citation>
    <scope>NUCLEOTIDE SEQUENCE</scope>
    <source>
        <strain evidence="1">AP13</strain>
    </source>
</reference>
<protein>
    <submittedName>
        <fullName evidence="1">Uncharacterized protein</fullName>
    </submittedName>
</protein>
<comment type="caution">
    <text evidence="1">The sequence shown here is derived from an EMBL/GenBank/DDBJ whole genome shotgun (WGS) entry which is preliminary data.</text>
</comment>
<evidence type="ECO:0000313" key="1">
    <source>
        <dbReference type="EMBL" id="KAG2645645.1"/>
    </source>
</evidence>
<sequence>MVACTLGMPWFSTQNTQIFSASQKKKTLCAQRLSLSLFLSLPAPPAIKVAVGASQLRAPASWLSRPGAAAARPAVANRAHSFPKRALMDPFGFSPYSYLPSGFGKKDGKGGENSLAA</sequence>
<dbReference type="Proteomes" id="UP000823388">
    <property type="component" value="Chromosome 2K"/>
</dbReference>
<dbReference type="AlphaFoldDB" id="A0A8T0WE74"/>
<name>A0A8T0WE74_PANVG</name>
<evidence type="ECO:0000313" key="2">
    <source>
        <dbReference type="Proteomes" id="UP000823388"/>
    </source>
</evidence>
<dbReference type="EMBL" id="CM029039">
    <property type="protein sequence ID" value="KAG2645645.1"/>
    <property type="molecule type" value="Genomic_DNA"/>
</dbReference>
<accession>A0A8T0WE74</accession>